<dbReference type="EMBL" id="FUYE01000001">
    <property type="protein sequence ID" value="SKA77277.1"/>
    <property type="molecule type" value="Genomic_DNA"/>
</dbReference>
<dbReference type="Proteomes" id="UP000190774">
    <property type="component" value="Unassembled WGS sequence"/>
</dbReference>
<dbReference type="InterPro" id="IPR011990">
    <property type="entry name" value="TPR-like_helical_dom_sf"/>
</dbReference>
<evidence type="ECO:0000313" key="2">
    <source>
        <dbReference type="Proteomes" id="UP000190774"/>
    </source>
</evidence>
<dbReference type="RefSeq" id="WP_078811579.1">
    <property type="nucleotide sequence ID" value="NZ_FUYE01000001.1"/>
</dbReference>
<proteinExistence type="predicted"/>
<dbReference type="Pfam" id="PF14559">
    <property type="entry name" value="TPR_19"/>
    <property type="match status" value="1"/>
</dbReference>
<dbReference type="AlphaFoldDB" id="A0A1T4WJB1"/>
<name>A0A1T4WJB1_9BACT</name>
<organism evidence="1 2">
    <name type="scientific">Prosthecobacter debontii</name>
    <dbReference type="NCBI Taxonomy" id="48467"/>
    <lineage>
        <taxon>Bacteria</taxon>
        <taxon>Pseudomonadati</taxon>
        <taxon>Verrucomicrobiota</taxon>
        <taxon>Verrucomicrobiia</taxon>
        <taxon>Verrucomicrobiales</taxon>
        <taxon>Verrucomicrobiaceae</taxon>
        <taxon>Prosthecobacter</taxon>
    </lineage>
</organism>
<reference evidence="2" key="1">
    <citation type="submission" date="2017-02" db="EMBL/GenBank/DDBJ databases">
        <authorList>
            <person name="Varghese N."/>
            <person name="Submissions S."/>
        </authorList>
    </citation>
    <scope>NUCLEOTIDE SEQUENCE [LARGE SCALE GENOMIC DNA]</scope>
    <source>
        <strain evidence="2">ATCC 700200</strain>
    </source>
</reference>
<accession>A0A1T4WJB1</accession>
<protein>
    <submittedName>
        <fullName evidence="1">Tetratricopeptide repeat-containing protein</fullName>
    </submittedName>
</protein>
<evidence type="ECO:0000313" key="1">
    <source>
        <dbReference type="EMBL" id="SKA77277.1"/>
    </source>
</evidence>
<sequence>MNDLERRILAAQGYVELELHEEAQVELSKLPASAADRVDVIELLLLCLMKDQRWQEALAMTRKLCTLEPGEPGGFIHAAYCLHEMGRTAEALDLLDRGPAALRTKPVYYYNKGCYLACLGEDDKALPLLKQSFEMDGSLRRHARKDPDLDRLRPRLEIT</sequence>
<dbReference type="Gene3D" id="1.25.40.10">
    <property type="entry name" value="Tetratricopeptide repeat domain"/>
    <property type="match status" value="1"/>
</dbReference>
<dbReference type="SUPFAM" id="SSF48452">
    <property type="entry name" value="TPR-like"/>
    <property type="match status" value="1"/>
</dbReference>
<gene>
    <name evidence="1" type="ORF">SAMN02745166_00357</name>
</gene>
<dbReference type="OrthoDB" id="199845at2"/>
<dbReference type="NCBIfam" id="NF047558">
    <property type="entry name" value="TPR_END_plus"/>
    <property type="match status" value="1"/>
</dbReference>
<dbReference type="STRING" id="48467.SAMN02745166_00357"/>
<keyword evidence="2" id="KW-1185">Reference proteome</keyword>